<evidence type="ECO:0000256" key="2">
    <source>
        <dbReference type="SAM" id="Phobius"/>
    </source>
</evidence>
<keyword evidence="2" id="KW-0812">Transmembrane</keyword>
<dbReference type="HOGENOM" id="CLU_403851_0_0_1"/>
<feature type="region of interest" description="Disordered" evidence="1">
    <location>
        <begin position="350"/>
        <end position="386"/>
    </location>
</feature>
<dbReference type="Proteomes" id="UP000016924">
    <property type="component" value="Unassembled WGS sequence"/>
</dbReference>
<feature type="region of interest" description="Disordered" evidence="1">
    <location>
        <begin position="220"/>
        <end position="242"/>
    </location>
</feature>
<name>R7YNY6_CONA1</name>
<feature type="compositionally biased region" description="Low complexity" evidence="1">
    <location>
        <begin position="406"/>
        <end position="439"/>
    </location>
</feature>
<dbReference type="OrthoDB" id="5421784at2759"/>
<proteinExistence type="predicted"/>
<dbReference type="EMBL" id="JH767563">
    <property type="protein sequence ID" value="EON63391.1"/>
    <property type="molecule type" value="Genomic_DNA"/>
</dbReference>
<evidence type="ECO:0000256" key="1">
    <source>
        <dbReference type="SAM" id="MobiDB-lite"/>
    </source>
</evidence>
<organism evidence="3 4">
    <name type="scientific">Coniosporium apollinis (strain CBS 100218)</name>
    <name type="common">Rock-inhabiting black yeast</name>
    <dbReference type="NCBI Taxonomy" id="1168221"/>
    <lineage>
        <taxon>Eukaryota</taxon>
        <taxon>Fungi</taxon>
        <taxon>Dikarya</taxon>
        <taxon>Ascomycota</taxon>
        <taxon>Pezizomycotina</taxon>
        <taxon>Dothideomycetes</taxon>
        <taxon>Dothideomycetes incertae sedis</taxon>
        <taxon>Coniosporium</taxon>
    </lineage>
</organism>
<feature type="transmembrane region" description="Helical" evidence="2">
    <location>
        <begin position="445"/>
        <end position="470"/>
    </location>
</feature>
<keyword evidence="4" id="KW-1185">Reference proteome</keyword>
<protein>
    <submittedName>
        <fullName evidence="3">Uncharacterized protein</fullName>
    </submittedName>
</protein>
<dbReference type="STRING" id="1168221.R7YNY6"/>
<feature type="region of interest" description="Disordered" evidence="1">
    <location>
        <begin position="477"/>
        <end position="498"/>
    </location>
</feature>
<feature type="region of interest" description="Disordered" evidence="1">
    <location>
        <begin position="400"/>
        <end position="442"/>
    </location>
</feature>
<dbReference type="GeneID" id="19899929"/>
<dbReference type="eggNOG" id="ENOG502SG5B">
    <property type="taxonomic scope" value="Eukaryota"/>
</dbReference>
<evidence type="ECO:0000313" key="4">
    <source>
        <dbReference type="Proteomes" id="UP000016924"/>
    </source>
</evidence>
<feature type="region of interest" description="Disordered" evidence="1">
    <location>
        <begin position="612"/>
        <end position="681"/>
    </location>
</feature>
<keyword evidence="2" id="KW-1133">Transmembrane helix</keyword>
<sequence>MAKLFDNSYALNLVENSARSTASPSMPSDTEHQYGALHVGEMKYRKSMDEKHGLLRKKQPGAADLTNTVDLNAAIARRYPPSATAAPAEPAASIEVMPAEVPAEVSTSLDDTVATVVSVETVVFAEASAAVEAASAGPNNPPVPTVPSVPAFPTNLTVPAVPTATWESIPVVVDYPFPPSSAPESPTGSPTEAPTEPVAEQATPTTTLQPSLASLQPSSQLIMQSPPATPLPSETTFASSLDSSTTSAASTALSGSDPVVSAAARPTVSSALSQGGSLLSGTTLRTTATASVRSSPGSLSSGSANPTISVQAASASSGRSSLFTSAGTVYVVSVNANSRITQTLPASAIPSVSLSPSADPSSPTEIVSDSATTSADEASATDASGTASFMASDPAVATGTPVVGLPGAPGEPGAAPSATASASSSAESSNNSDSGESPAVPTRTVVGGVVGGIAGMAVLLLILLMILKWYRRRRGAPLRLPDHSTPSADPFSDDAHPMEERQRGSVLPVAAAGFMRKISGGTPPPSAAAPERGFQRISGRKLPSAHSPGMTSADVPAPLHSPAALSDSSFYRDSQGFYGGPGTAPVAAAAAAGPSRGVEEKDFEKAALDKETIMPSPARTPVVTQSAVQRSSSFLTQDTRSPPSSGPRSDGRPDTGLTVLSTVSQGGSRSSKFVEEDKWGL</sequence>
<feature type="compositionally biased region" description="Polar residues" evidence="1">
    <location>
        <begin position="658"/>
        <end position="671"/>
    </location>
</feature>
<dbReference type="OMA" id="TPYGMPL"/>
<evidence type="ECO:0000313" key="3">
    <source>
        <dbReference type="EMBL" id="EON63391.1"/>
    </source>
</evidence>
<reference evidence="4" key="1">
    <citation type="submission" date="2012-06" db="EMBL/GenBank/DDBJ databases">
        <title>The genome sequence of Coniosporium apollinis CBS 100218.</title>
        <authorList>
            <consortium name="The Broad Institute Genome Sequencing Platform"/>
            <person name="Cuomo C."/>
            <person name="Gorbushina A."/>
            <person name="Noack S."/>
            <person name="Walker B."/>
            <person name="Young S.K."/>
            <person name="Zeng Q."/>
            <person name="Gargeya S."/>
            <person name="Fitzgerald M."/>
            <person name="Haas B."/>
            <person name="Abouelleil A."/>
            <person name="Alvarado L."/>
            <person name="Arachchi H.M."/>
            <person name="Berlin A.M."/>
            <person name="Chapman S.B."/>
            <person name="Goldberg J."/>
            <person name="Griggs A."/>
            <person name="Gujja S."/>
            <person name="Hansen M."/>
            <person name="Howarth C."/>
            <person name="Imamovic A."/>
            <person name="Larimer J."/>
            <person name="McCowan C."/>
            <person name="Montmayeur A."/>
            <person name="Murphy C."/>
            <person name="Neiman D."/>
            <person name="Pearson M."/>
            <person name="Priest M."/>
            <person name="Roberts A."/>
            <person name="Saif S."/>
            <person name="Shea T."/>
            <person name="Sisk P."/>
            <person name="Sykes S."/>
            <person name="Wortman J."/>
            <person name="Nusbaum C."/>
            <person name="Birren B."/>
        </authorList>
    </citation>
    <scope>NUCLEOTIDE SEQUENCE [LARGE SCALE GENOMIC DNA]</scope>
    <source>
        <strain evidence="4">CBS 100218</strain>
    </source>
</reference>
<feature type="region of interest" description="Disordered" evidence="1">
    <location>
        <begin position="539"/>
        <end position="560"/>
    </location>
</feature>
<feature type="compositionally biased region" description="Polar residues" evidence="1">
    <location>
        <begin position="622"/>
        <end position="639"/>
    </location>
</feature>
<feature type="compositionally biased region" description="Basic and acidic residues" evidence="1">
    <location>
        <begin position="672"/>
        <end position="681"/>
    </location>
</feature>
<accession>R7YNY6</accession>
<keyword evidence="2" id="KW-0472">Membrane</keyword>
<feature type="compositionally biased region" description="Polar residues" evidence="1">
    <location>
        <begin position="182"/>
        <end position="192"/>
    </location>
</feature>
<gene>
    <name evidence="3" type="ORF">W97_02618</name>
</gene>
<dbReference type="RefSeq" id="XP_007778708.1">
    <property type="nucleotide sequence ID" value="XM_007780518.1"/>
</dbReference>
<feature type="region of interest" description="Disordered" evidence="1">
    <location>
        <begin position="180"/>
        <end position="207"/>
    </location>
</feature>
<dbReference type="AlphaFoldDB" id="R7YNY6"/>